<dbReference type="PANTHER" id="PTHR24252:SF7">
    <property type="entry name" value="HYALIN"/>
    <property type="match status" value="1"/>
</dbReference>
<dbReference type="PROSITE" id="PS50240">
    <property type="entry name" value="TRYPSIN_DOM"/>
    <property type="match status" value="1"/>
</dbReference>
<dbReference type="CDD" id="cd00190">
    <property type="entry name" value="Tryp_SPc"/>
    <property type="match status" value="1"/>
</dbReference>
<dbReference type="InterPro" id="IPR001314">
    <property type="entry name" value="Peptidase_S1A"/>
</dbReference>
<dbReference type="STRING" id="3076.A0A2P6TZH2"/>
<reference evidence="7 8" key="1">
    <citation type="journal article" date="2018" name="Plant J.">
        <title>Genome sequences of Chlorella sorokiniana UTEX 1602 and Micractinium conductrix SAG 241.80: implications to maltose excretion by a green alga.</title>
        <authorList>
            <person name="Arriola M.B."/>
            <person name="Velmurugan N."/>
            <person name="Zhang Y."/>
            <person name="Plunkett M.H."/>
            <person name="Hondzo H."/>
            <person name="Barney B.M."/>
        </authorList>
    </citation>
    <scope>NUCLEOTIDE SEQUENCE [LARGE SCALE GENOMIC DNA]</scope>
    <source>
        <strain evidence="8">UTEX 1602</strain>
    </source>
</reference>
<keyword evidence="2" id="KW-0964">Secreted</keyword>
<dbReference type="InterPro" id="IPR001254">
    <property type="entry name" value="Trypsin_dom"/>
</dbReference>
<dbReference type="AlphaFoldDB" id="A0A2P6TZH2"/>
<keyword evidence="5" id="KW-0325">Glycoprotein</keyword>
<gene>
    <name evidence="7" type="ORF">C2E21_2013</name>
</gene>
<name>A0A2P6TZH2_CHLSO</name>
<evidence type="ECO:0000256" key="2">
    <source>
        <dbReference type="ARBA" id="ARBA00022525"/>
    </source>
</evidence>
<dbReference type="GO" id="GO:0004252">
    <property type="term" value="F:serine-type endopeptidase activity"/>
    <property type="evidence" value="ECO:0007669"/>
    <property type="project" value="InterPro"/>
</dbReference>
<comment type="caution">
    <text evidence="7">The sequence shown here is derived from an EMBL/GenBank/DDBJ whole genome shotgun (WGS) entry which is preliminary data.</text>
</comment>
<comment type="subcellular location">
    <subcellularLocation>
        <location evidence="1">Secreted</location>
    </subcellularLocation>
</comment>
<evidence type="ECO:0000256" key="3">
    <source>
        <dbReference type="ARBA" id="ARBA00022729"/>
    </source>
</evidence>
<evidence type="ECO:0000313" key="7">
    <source>
        <dbReference type="EMBL" id="PRW59458.1"/>
    </source>
</evidence>
<protein>
    <submittedName>
        <fullName evidence="7">Atrial natriuretic peptide-converting enzyme isoform X1</fullName>
    </submittedName>
</protein>
<keyword evidence="4" id="KW-1015">Disulfide bond</keyword>
<dbReference type="SUPFAM" id="SSF50494">
    <property type="entry name" value="Trypsin-like serine proteases"/>
    <property type="match status" value="1"/>
</dbReference>
<dbReference type="PANTHER" id="PTHR24252">
    <property type="entry name" value="ACROSIN-RELATED"/>
    <property type="match status" value="1"/>
</dbReference>
<evidence type="ECO:0000313" key="8">
    <source>
        <dbReference type="Proteomes" id="UP000239899"/>
    </source>
</evidence>
<dbReference type="Pfam" id="PF00089">
    <property type="entry name" value="Trypsin"/>
    <property type="match status" value="1"/>
</dbReference>
<dbReference type="InterPro" id="IPR033116">
    <property type="entry name" value="TRYPSIN_SER"/>
</dbReference>
<dbReference type="OrthoDB" id="513101at2759"/>
<dbReference type="GO" id="GO:0006508">
    <property type="term" value="P:proteolysis"/>
    <property type="evidence" value="ECO:0007669"/>
    <property type="project" value="InterPro"/>
</dbReference>
<evidence type="ECO:0000256" key="5">
    <source>
        <dbReference type="ARBA" id="ARBA00023180"/>
    </source>
</evidence>
<proteinExistence type="predicted"/>
<dbReference type="Proteomes" id="UP000239899">
    <property type="component" value="Unassembled WGS sequence"/>
</dbReference>
<feature type="domain" description="Peptidase S1" evidence="6">
    <location>
        <begin position="30"/>
        <end position="230"/>
    </location>
</feature>
<dbReference type="PRINTS" id="PR00722">
    <property type="entry name" value="CHYMOTRYPSIN"/>
</dbReference>
<dbReference type="FunFam" id="2.40.10.10:FF:000054">
    <property type="entry name" value="Complement C1r subcomponent"/>
    <property type="match status" value="1"/>
</dbReference>
<accession>A0A2P6TZH2</accession>
<evidence type="ECO:0000256" key="4">
    <source>
        <dbReference type="ARBA" id="ARBA00023157"/>
    </source>
</evidence>
<evidence type="ECO:0000256" key="1">
    <source>
        <dbReference type="ARBA" id="ARBA00004613"/>
    </source>
</evidence>
<evidence type="ECO:0000259" key="6">
    <source>
        <dbReference type="PROSITE" id="PS50240"/>
    </source>
</evidence>
<dbReference type="InterPro" id="IPR009003">
    <property type="entry name" value="Peptidase_S1_PA"/>
</dbReference>
<dbReference type="PROSITE" id="PS00135">
    <property type="entry name" value="TRYPSIN_SER"/>
    <property type="match status" value="1"/>
</dbReference>
<sequence>MQLAGATHTWCRCVSRIRRSGLSTTAGERCLLDELQWSDESTVFTETRIGGYERNGGRYEARRVKWAVVHPAVVSNDGHLVNDVALLLLDRPSTTRPLLRLPGAVPRPAAAPGTPLTAIGWGIARDKNGNSYDPALLQEAVVGMMAVKDCPPYFDNGDAWGTQFCAGPPEKRIDTCQGDSGGPLIARSSTVPAGDLAVGVVSWGDGCAAKTPGVYADVAAVSPWIHNTIQWLLHEDSAGRIPGPPTAAA</sequence>
<dbReference type="InterPro" id="IPR043504">
    <property type="entry name" value="Peptidase_S1_PA_chymotrypsin"/>
</dbReference>
<dbReference type="SMART" id="SM00020">
    <property type="entry name" value="Tryp_SPc"/>
    <property type="match status" value="1"/>
</dbReference>
<keyword evidence="3" id="KW-0732">Signal</keyword>
<dbReference type="Gene3D" id="2.40.10.10">
    <property type="entry name" value="Trypsin-like serine proteases"/>
    <property type="match status" value="1"/>
</dbReference>
<keyword evidence="8" id="KW-1185">Reference proteome</keyword>
<dbReference type="EMBL" id="LHPG02000003">
    <property type="protein sequence ID" value="PRW59458.1"/>
    <property type="molecule type" value="Genomic_DNA"/>
</dbReference>
<dbReference type="GO" id="GO:0005576">
    <property type="term" value="C:extracellular region"/>
    <property type="evidence" value="ECO:0007669"/>
    <property type="project" value="UniProtKB-SubCell"/>
</dbReference>
<organism evidence="7 8">
    <name type="scientific">Chlorella sorokiniana</name>
    <name type="common">Freshwater green alga</name>
    <dbReference type="NCBI Taxonomy" id="3076"/>
    <lineage>
        <taxon>Eukaryota</taxon>
        <taxon>Viridiplantae</taxon>
        <taxon>Chlorophyta</taxon>
        <taxon>core chlorophytes</taxon>
        <taxon>Trebouxiophyceae</taxon>
        <taxon>Chlorellales</taxon>
        <taxon>Chlorellaceae</taxon>
        <taxon>Chlorella clade</taxon>
        <taxon>Chlorella</taxon>
    </lineage>
</organism>